<reference evidence="2 3" key="1">
    <citation type="submission" date="2018-09" db="EMBL/GenBank/DDBJ databases">
        <title>Genome sequencing of strain 6GH32-13.</title>
        <authorList>
            <person name="Weon H.-Y."/>
            <person name="Heo J."/>
            <person name="Kwon S.-W."/>
        </authorList>
    </citation>
    <scope>NUCLEOTIDE SEQUENCE [LARGE SCALE GENOMIC DNA]</scope>
    <source>
        <strain evidence="2 3">5GH32-13</strain>
    </source>
</reference>
<sequence>MKVWKPTGKILFREAQQFRQVWLWAIMISGSVIPLALVSVLLPQDKNISWQEAFLTIALIAGISCINMTAFYITKLETVVTEDGIFYRWRPYRKRYTRLSWEQIDKITVKKYPYLKYGYHSNRDFGKVHTIDGNRGILFELVDGKRVYIGTQKLSAFQYTLEQIKPVMVESK</sequence>
<keyword evidence="1" id="KW-0472">Membrane</keyword>
<dbReference type="OrthoDB" id="582675at2"/>
<organism evidence="2 3">
    <name type="scientific">Paraflavitalea soli</name>
    <dbReference type="NCBI Taxonomy" id="2315862"/>
    <lineage>
        <taxon>Bacteria</taxon>
        <taxon>Pseudomonadati</taxon>
        <taxon>Bacteroidota</taxon>
        <taxon>Chitinophagia</taxon>
        <taxon>Chitinophagales</taxon>
        <taxon>Chitinophagaceae</taxon>
        <taxon>Paraflavitalea</taxon>
    </lineage>
</organism>
<evidence type="ECO:0000313" key="2">
    <source>
        <dbReference type="EMBL" id="AXY78232.1"/>
    </source>
</evidence>
<feature type="transmembrane region" description="Helical" evidence="1">
    <location>
        <begin position="21"/>
        <end position="42"/>
    </location>
</feature>
<keyword evidence="1" id="KW-1133">Transmembrane helix</keyword>
<proteinExistence type="predicted"/>
<protein>
    <submittedName>
        <fullName evidence="2">Uncharacterized protein</fullName>
    </submittedName>
</protein>
<keyword evidence="1" id="KW-0812">Transmembrane</keyword>
<evidence type="ECO:0000313" key="3">
    <source>
        <dbReference type="Proteomes" id="UP000263900"/>
    </source>
</evidence>
<gene>
    <name evidence="2" type="ORF">D3H65_31405</name>
</gene>
<dbReference type="RefSeq" id="WP_119054104.1">
    <property type="nucleotide sequence ID" value="NZ_CP032157.1"/>
</dbReference>
<name>A0A3B7MUM8_9BACT</name>
<dbReference type="KEGG" id="pseg:D3H65_31405"/>
<dbReference type="EMBL" id="CP032157">
    <property type="protein sequence ID" value="AXY78232.1"/>
    <property type="molecule type" value="Genomic_DNA"/>
</dbReference>
<dbReference type="AlphaFoldDB" id="A0A3B7MUM8"/>
<feature type="transmembrane region" description="Helical" evidence="1">
    <location>
        <begin position="54"/>
        <end position="73"/>
    </location>
</feature>
<evidence type="ECO:0000256" key="1">
    <source>
        <dbReference type="SAM" id="Phobius"/>
    </source>
</evidence>
<dbReference type="Proteomes" id="UP000263900">
    <property type="component" value="Chromosome"/>
</dbReference>
<keyword evidence="3" id="KW-1185">Reference proteome</keyword>
<accession>A0A3B7MUM8</accession>